<proteinExistence type="predicted"/>
<dbReference type="PANTHER" id="PTHR46191:SF2">
    <property type="entry name" value="HALOACID DEHALOGENASE-LIKE HYDROLASE DOMAIN-CONTAINING PROTEIN 3"/>
    <property type="match status" value="1"/>
</dbReference>
<dbReference type="AlphaFoldDB" id="A0A022VSV9"/>
<dbReference type="InterPro" id="IPR023214">
    <property type="entry name" value="HAD_sf"/>
</dbReference>
<dbReference type="Gene3D" id="3.40.50.1000">
    <property type="entry name" value="HAD superfamily/HAD-like"/>
    <property type="match status" value="1"/>
</dbReference>
<dbReference type="InterPro" id="IPR044924">
    <property type="entry name" value="HAD-SF_hydro_IA_REG-2-like_cap"/>
</dbReference>
<dbReference type="HOGENOM" id="CLU_045011_8_0_1"/>
<name>A0A022VSV9_TRIRU</name>
<dbReference type="InterPro" id="IPR051828">
    <property type="entry name" value="HAD-like_hydrolase_domain"/>
</dbReference>
<organism evidence="1">
    <name type="scientific">Trichophyton rubrum CBS 288.86</name>
    <dbReference type="NCBI Taxonomy" id="1215330"/>
    <lineage>
        <taxon>Eukaryota</taxon>
        <taxon>Fungi</taxon>
        <taxon>Dikarya</taxon>
        <taxon>Ascomycota</taxon>
        <taxon>Pezizomycotina</taxon>
        <taxon>Eurotiomycetes</taxon>
        <taxon>Eurotiomycetidae</taxon>
        <taxon>Onygenales</taxon>
        <taxon>Arthrodermataceae</taxon>
        <taxon>Trichophyton</taxon>
    </lineage>
</organism>
<dbReference type="EMBL" id="KK207909">
    <property type="protein sequence ID" value="EZF49140.1"/>
    <property type="molecule type" value="Genomic_DNA"/>
</dbReference>
<accession>A0A022VSV9</accession>
<reference evidence="1" key="1">
    <citation type="submission" date="2014-02" db="EMBL/GenBank/DDBJ databases">
        <title>The Genome Sequence of Trichophyton rubrum (morphotype fischeri) CBS 288.86.</title>
        <authorList>
            <consortium name="The Broad Institute Genomics Platform"/>
            <person name="Cuomo C.A."/>
            <person name="White T.C."/>
            <person name="Graser Y."/>
            <person name="Martinez-Rossi N."/>
            <person name="Heitman J."/>
            <person name="Young S.K."/>
            <person name="Zeng Q."/>
            <person name="Gargeya S."/>
            <person name="Abouelleil A."/>
            <person name="Alvarado L."/>
            <person name="Chapman S.B."/>
            <person name="Gainer-Dewar J."/>
            <person name="Goldberg J."/>
            <person name="Griggs A."/>
            <person name="Gujja S."/>
            <person name="Hansen M."/>
            <person name="Howarth C."/>
            <person name="Imamovic A."/>
            <person name="Larimer J."/>
            <person name="Martinez D."/>
            <person name="Murphy C."/>
            <person name="Pearson M.D."/>
            <person name="Persinoti G."/>
            <person name="Poon T."/>
            <person name="Priest M."/>
            <person name="Roberts A.D."/>
            <person name="Saif S."/>
            <person name="Shea T.D."/>
            <person name="Sykes S.N."/>
            <person name="Wortman J."/>
            <person name="Nusbaum C."/>
            <person name="Birren B."/>
        </authorList>
    </citation>
    <scope>NUCLEOTIDE SEQUENCE [LARGE SCALE GENOMIC DNA]</scope>
    <source>
        <strain evidence="1">CBS 288.86</strain>
    </source>
</reference>
<gene>
    <name evidence="1" type="ORF">H103_07263</name>
</gene>
<evidence type="ECO:0008006" key="2">
    <source>
        <dbReference type="Google" id="ProtNLM"/>
    </source>
</evidence>
<dbReference type="Proteomes" id="UP000023758">
    <property type="component" value="Unassembled WGS sequence"/>
</dbReference>
<sequence>MTATLRPPPRILLLTLDAFNTIFHPRQHVALQYTEIAKASGFISQNVTPESVQAAFKVAYKRETASRPNYGRNTPGFGGPREWWANVIRGCFARVHTGKNELEGVSETRAIQEVPDSLVAHLLRRFESKEGYTLFEDVESFFGRLNSWKKELQERKKAGCLREGDVQNVIVGVVSNSDDRVSPILNSLGLSVGNAWADSGELLPRASSSIPTGEAQLNDVDFIVTSYEAGEEKPHRHIFDVAKTRAKEHLLVTDPSSEVDGRWRRIHIGDDHGDDYQGAINAGWESFLLLRDGMDYLPGTDHRAIGSDVKTLHSLTDLYTQLNQR</sequence>
<dbReference type="OrthoDB" id="444127at2759"/>
<dbReference type="SUPFAM" id="SSF56784">
    <property type="entry name" value="HAD-like"/>
    <property type="match status" value="1"/>
</dbReference>
<dbReference type="Gene3D" id="1.10.150.720">
    <property type="entry name" value="Haloacid dehalogenase-like hydrolase"/>
    <property type="match status" value="1"/>
</dbReference>
<protein>
    <recommendedName>
        <fullName evidence="2">Haloacid dehalogenase, type II</fullName>
    </recommendedName>
</protein>
<dbReference type="PANTHER" id="PTHR46191">
    <property type="match status" value="1"/>
</dbReference>
<evidence type="ECO:0000313" key="1">
    <source>
        <dbReference type="EMBL" id="EZF49140.1"/>
    </source>
</evidence>
<dbReference type="InterPro" id="IPR036412">
    <property type="entry name" value="HAD-like_sf"/>
</dbReference>
<dbReference type="GO" id="GO:0005634">
    <property type="term" value="C:nucleus"/>
    <property type="evidence" value="ECO:0007669"/>
    <property type="project" value="TreeGrafter"/>
</dbReference>